<sequence>MLATALALPRTGLRALVDLVLPARCPGCGCIVPGDLQYCAPCWDGLRFITAPLCDCCGLPFEFDLGPAARCGACLATPPKFTKARAAMVYADTGRAVLLNFKNRDREHLARVMAAAMLRAGVDLLDDNPLLVPVPLHRWRLLRRGFNQSALLAARIAQARGLDVAVDALVRVRATPRSRGMSRSRRAANVRGVFKVARPEMLRGRNIVLIDDVMTTGATAEACTRLLLRKGARRVHILTWARVVRDADRVT</sequence>
<dbReference type="EMBL" id="SIHO01000002">
    <property type="protein sequence ID" value="TFU03667.1"/>
    <property type="molecule type" value="Genomic_DNA"/>
</dbReference>
<dbReference type="AlphaFoldDB" id="A0A4Y9ENP7"/>
<dbReference type="InterPro" id="IPR029057">
    <property type="entry name" value="PRTase-like"/>
</dbReference>
<feature type="domain" description="Phosphoribosyltransferase" evidence="2">
    <location>
        <begin position="160"/>
        <end position="241"/>
    </location>
</feature>
<dbReference type="PANTHER" id="PTHR47505">
    <property type="entry name" value="DNA UTILIZATION PROTEIN YHGH"/>
    <property type="match status" value="1"/>
</dbReference>
<comment type="caution">
    <text evidence="4">The sequence shown here is derived from an EMBL/GenBank/DDBJ whole genome shotgun (WGS) entry which is preliminary data.</text>
</comment>
<evidence type="ECO:0000259" key="2">
    <source>
        <dbReference type="Pfam" id="PF00156"/>
    </source>
</evidence>
<dbReference type="Pfam" id="PF18912">
    <property type="entry name" value="DZR_2"/>
    <property type="match status" value="1"/>
</dbReference>
<evidence type="ECO:0000313" key="5">
    <source>
        <dbReference type="Proteomes" id="UP000297737"/>
    </source>
</evidence>
<dbReference type="Pfam" id="PF00156">
    <property type="entry name" value="Pribosyltran"/>
    <property type="match status" value="1"/>
</dbReference>
<dbReference type="PANTHER" id="PTHR47505:SF1">
    <property type="entry name" value="DNA UTILIZATION PROTEIN YHGH"/>
    <property type="match status" value="1"/>
</dbReference>
<dbReference type="OrthoDB" id="9779910at2"/>
<proteinExistence type="inferred from homology"/>
<evidence type="ECO:0000259" key="3">
    <source>
        <dbReference type="Pfam" id="PF18912"/>
    </source>
</evidence>
<dbReference type="InterPro" id="IPR000836">
    <property type="entry name" value="PRTase_dom"/>
</dbReference>
<name>A0A4Y9ENP7_9SPHN</name>
<dbReference type="RefSeq" id="WP_135246260.1">
    <property type="nucleotide sequence ID" value="NZ_SIHO01000002.1"/>
</dbReference>
<organism evidence="4 5">
    <name type="scientific">Glacieibacterium arshaanense</name>
    <dbReference type="NCBI Taxonomy" id="2511025"/>
    <lineage>
        <taxon>Bacteria</taxon>
        <taxon>Pseudomonadati</taxon>
        <taxon>Pseudomonadota</taxon>
        <taxon>Alphaproteobacteria</taxon>
        <taxon>Sphingomonadales</taxon>
        <taxon>Sphingosinicellaceae</taxon>
        <taxon>Glacieibacterium</taxon>
    </lineage>
</organism>
<evidence type="ECO:0000313" key="4">
    <source>
        <dbReference type="EMBL" id="TFU03667.1"/>
    </source>
</evidence>
<feature type="domain" description="Double zinc ribbon" evidence="3">
    <location>
        <begin position="16"/>
        <end position="75"/>
    </location>
</feature>
<accession>A0A4Y9ENP7</accession>
<gene>
    <name evidence="4" type="ORF">EUV02_10990</name>
</gene>
<dbReference type="Proteomes" id="UP000297737">
    <property type="component" value="Unassembled WGS sequence"/>
</dbReference>
<dbReference type="InterPro" id="IPR044005">
    <property type="entry name" value="DZR_2"/>
</dbReference>
<comment type="similarity">
    <text evidence="1">Belongs to the ComF/GntX family.</text>
</comment>
<dbReference type="SUPFAM" id="SSF53271">
    <property type="entry name" value="PRTase-like"/>
    <property type="match status" value="1"/>
</dbReference>
<reference evidence="4 5" key="1">
    <citation type="submission" date="2019-02" db="EMBL/GenBank/DDBJ databases">
        <title>Polymorphobacter sp. isolated from the lake at the Tibet of China.</title>
        <authorList>
            <person name="Li A."/>
        </authorList>
    </citation>
    <scope>NUCLEOTIDE SEQUENCE [LARGE SCALE GENOMIC DNA]</scope>
    <source>
        <strain evidence="4 5">DJ1R-1</strain>
    </source>
</reference>
<keyword evidence="5" id="KW-1185">Reference proteome</keyword>
<dbReference type="CDD" id="cd06223">
    <property type="entry name" value="PRTases_typeI"/>
    <property type="match status" value="1"/>
</dbReference>
<evidence type="ECO:0000256" key="1">
    <source>
        <dbReference type="ARBA" id="ARBA00008007"/>
    </source>
</evidence>
<dbReference type="Gene3D" id="3.40.50.2020">
    <property type="match status" value="1"/>
</dbReference>
<protein>
    <submittedName>
        <fullName evidence="4">ComF family protein</fullName>
    </submittedName>
</protein>
<dbReference type="InterPro" id="IPR051910">
    <property type="entry name" value="ComF/GntX_DNA_util-trans"/>
</dbReference>